<sequence>MEVRGAGGKAVTSFVPFAQNDLSPGRWPVALQGLLGPPLTASLEAGVQHHLSPAVATSAPAPSEPRTAGASDPLPAQSSFPATSAPPESLFRLTSPFKTKGSILLDKLPCDFSQGQWKRSNLPACARYRPPPPRPAPTWLDSHCDTENWVLPPSSCYSGKS</sequence>
<dbReference type="EMBL" id="AEYP01050970">
    <property type="status" value="NOT_ANNOTATED_CDS"/>
    <property type="molecule type" value="Genomic_DNA"/>
</dbReference>
<organism evidence="2">
    <name type="scientific">Mustela putorius furo</name>
    <name type="common">European domestic ferret</name>
    <name type="synonym">Mustela furo</name>
    <dbReference type="NCBI Taxonomy" id="9669"/>
    <lineage>
        <taxon>Eukaryota</taxon>
        <taxon>Metazoa</taxon>
        <taxon>Chordata</taxon>
        <taxon>Craniata</taxon>
        <taxon>Vertebrata</taxon>
        <taxon>Euteleostomi</taxon>
        <taxon>Mammalia</taxon>
        <taxon>Eutheria</taxon>
        <taxon>Laurasiatheria</taxon>
        <taxon>Carnivora</taxon>
        <taxon>Caniformia</taxon>
        <taxon>Musteloidea</taxon>
        <taxon>Mustelidae</taxon>
        <taxon>Mustelinae</taxon>
        <taxon>Mustela</taxon>
    </lineage>
</organism>
<proteinExistence type="predicted"/>
<dbReference type="AlphaFoldDB" id="M3YIM7"/>
<dbReference type="InParanoid" id="M3YIM7"/>
<dbReference type="HOGENOM" id="CLU_1643158_0_0_1"/>
<protein>
    <submittedName>
        <fullName evidence="2">Uncharacterized protein</fullName>
    </submittedName>
</protein>
<name>M3YIM7_MUSPF</name>
<evidence type="ECO:0000313" key="2">
    <source>
        <dbReference type="Ensembl" id="ENSMPUP00000011184.1"/>
    </source>
</evidence>
<feature type="region of interest" description="Disordered" evidence="1">
    <location>
        <begin position="53"/>
        <end position="91"/>
    </location>
</feature>
<dbReference type="Ensembl" id="ENSMPUT00000011372.1">
    <property type="protein sequence ID" value="ENSMPUP00000011184.1"/>
    <property type="gene ID" value="ENSMPUG00000011276.1"/>
</dbReference>
<accession>M3YIM7</accession>
<reference evidence="2" key="1">
    <citation type="submission" date="2024-06" db="UniProtKB">
        <authorList>
            <consortium name="Ensembl"/>
        </authorList>
    </citation>
    <scope>IDENTIFICATION</scope>
</reference>
<evidence type="ECO:0000256" key="1">
    <source>
        <dbReference type="SAM" id="MobiDB-lite"/>
    </source>
</evidence>
<feature type="compositionally biased region" description="Low complexity" evidence="1">
    <location>
        <begin position="53"/>
        <end position="65"/>
    </location>
</feature>